<dbReference type="RefSeq" id="XP_013088353.2">
    <property type="nucleotide sequence ID" value="XM_013232899.2"/>
</dbReference>
<dbReference type="VEuPathDB" id="VectorBase:BGLB032759"/>
<feature type="chain" id="PRO_5012067377" description="C-type lectin domain-containing protein" evidence="1">
    <location>
        <begin position="20"/>
        <end position="245"/>
    </location>
</feature>
<reference evidence="2" key="1">
    <citation type="submission" date="2020-05" db="UniProtKB">
        <authorList>
            <consortium name="EnsemblMetazoa"/>
        </authorList>
    </citation>
    <scope>IDENTIFICATION</scope>
    <source>
        <strain evidence="2">BB02</strain>
    </source>
</reference>
<sequence>MTAFNFSLVLCFLLATIPGLPNYPIPDPNTCRNYPGFQLYRNKNVQMCLNFAELNPDFDTYISADRKCLDALNAWPKPNPENCRTNPGYQLYRNKNVQMCLKFYVFNSPVPYRQGMDRCDDQSAIVGVFNTMEKLEILQRQTRCVWVNFRIGALYSTVLVWAPIDFEEIYTYDKHGKLFRKDYEWDSTAYKIWKRWVYYPGNICGIYHPKYKRLVVDDCQAPDKFLQDCGYNVVCELMQFTREDL</sequence>
<evidence type="ECO:0000256" key="1">
    <source>
        <dbReference type="SAM" id="SignalP"/>
    </source>
</evidence>
<dbReference type="AlphaFoldDB" id="A0A2C9LMI9"/>
<dbReference type="Proteomes" id="UP000076420">
    <property type="component" value="Unassembled WGS sequence"/>
</dbReference>
<keyword evidence="1" id="KW-0732">Signal</keyword>
<dbReference type="VEuPathDB" id="VectorBase:BGLAX_028889"/>
<name>A0A2C9LMI9_BIOGL</name>
<accession>A0A2C9LMI9</accession>
<evidence type="ECO:0000313" key="2">
    <source>
        <dbReference type="EnsemblMetazoa" id="BGLB032759-PA"/>
    </source>
</evidence>
<gene>
    <name evidence="2" type="primary">106072517</name>
</gene>
<dbReference type="EnsemblMetazoa" id="BGLB032759-RA">
    <property type="protein sequence ID" value="BGLB032759-PA"/>
    <property type="gene ID" value="BGLB032759"/>
</dbReference>
<organism evidence="2 3">
    <name type="scientific">Biomphalaria glabrata</name>
    <name type="common">Bloodfluke planorb</name>
    <name type="synonym">Freshwater snail</name>
    <dbReference type="NCBI Taxonomy" id="6526"/>
    <lineage>
        <taxon>Eukaryota</taxon>
        <taxon>Metazoa</taxon>
        <taxon>Spiralia</taxon>
        <taxon>Lophotrochozoa</taxon>
        <taxon>Mollusca</taxon>
        <taxon>Gastropoda</taxon>
        <taxon>Heterobranchia</taxon>
        <taxon>Euthyneura</taxon>
        <taxon>Panpulmonata</taxon>
        <taxon>Hygrophila</taxon>
        <taxon>Lymnaeoidea</taxon>
        <taxon>Planorbidae</taxon>
        <taxon>Biomphalaria</taxon>
    </lineage>
</organism>
<feature type="signal peptide" evidence="1">
    <location>
        <begin position="1"/>
        <end position="19"/>
    </location>
</feature>
<dbReference type="OrthoDB" id="10299215at2759"/>
<proteinExistence type="predicted"/>
<dbReference type="KEGG" id="bgt:106072517"/>
<protein>
    <recommendedName>
        <fullName evidence="4">C-type lectin domain-containing protein</fullName>
    </recommendedName>
</protein>
<evidence type="ECO:0000313" key="3">
    <source>
        <dbReference type="Proteomes" id="UP000076420"/>
    </source>
</evidence>
<evidence type="ECO:0008006" key="4">
    <source>
        <dbReference type="Google" id="ProtNLM"/>
    </source>
</evidence>